<protein>
    <submittedName>
        <fullName evidence="11">ABC transporter ATP-binding protein</fullName>
    </submittedName>
</protein>
<evidence type="ECO:0000256" key="1">
    <source>
        <dbReference type="ARBA" id="ARBA00004202"/>
    </source>
</evidence>
<comment type="subcellular location">
    <subcellularLocation>
        <location evidence="1">Cell membrane</location>
        <topology evidence="1">Peripheral membrane protein</topology>
    </subcellularLocation>
</comment>
<evidence type="ECO:0000313" key="12">
    <source>
        <dbReference type="Proteomes" id="UP000664382"/>
    </source>
</evidence>
<evidence type="ECO:0000256" key="6">
    <source>
        <dbReference type="ARBA" id="ARBA00022741"/>
    </source>
</evidence>
<comment type="similarity">
    <text evidence="2">Belongs to the ABC transporter superfamily.</text>
</comment>
<comment type="caution">
    <text evidence="11">The sequence shown here is derived from an EMBL/GenBank/DDBJ whole genome shotgun (WGS) entry which is preliminary data.</text>
</comment>
<dbReference type="GO" id="GO:0015833">
    <property type="term" value="P:peptide transport"/>
    <property type="evidence" value="ECO:0007669"/>
    <property type="project" value="InterPro"/>
</dbReference>
<evidence type="ECO:0000259" key="10">
    <source>
        <dbReference type="PROSITE" id="PS50893"/>
    </source>
</evidence>
<proteinExistence type="inferred from homology"/>
<dbReference type="Proteomes" id="UP000664382">
    <property type="component" value="Unassembled WGS sequence"/>
</dbReference>
<sequence>MTAAADPTRDPVVRIDALTAEYRTRRGVVRALDEVSLDVRPGELLAIVGESGSGKSTLSQAIGRLLPRACRLVSGTVRVLERDVAALDDAGIRRLRREQLGFIPQDPIASLDPTMRIGRQLHLAIAPLGRPTDRATLVSLLESVRIADPERALGLFPHEVSGGMAQRIAIAMAMAREPRILVADEPTGSLDAQVREEILDLIVRLTRESGASLIWVSHDLGAVRRWCERVCVMHRGRIVEEGPVSEVLTDPSHPYTRTLLAALPSAPAPAADGPDEGTETT</sequence>
<dbReference type="Pfam" id="PF08352">
    <property type="entry name" value="oligo_HPY"/>
    <property type="match status" value="1"/>
</dbReference>
<dbReference type="GO" id="GO:0016887">
    <property type="term" value="F:ATP hydrolysis activity"/>
    <property type="evidence" value="ECO:0007669"/>
    <property type="project" value="InterPro"/>
</dbReference>
<dbReference type="AlphaFoldDB" id="A0A939MNU4"/>
<keyword evidence="4" id="KW-1003">Cell membrane</keyword>
<evidence type="ECO:0000256" key="4">
    <source>
        <dbReference type="ARBA" id="ARBA00022475"/>
    </source>
</evidence>
<reference evidence="11" key="1">
    <citation type="submission" date="2021-03" db="EMBL/GenBank/DDBJ databases">
        <title>Leucobacter chromiisoli sp. nov., isolated from chromium-containing soil of chemical plant.</title>
        <authorList>
            <person name="Xu Z."/>
        </authorList>
    </citation>
    <scope>NUCLEOTIDE SEQUENCE</scope>
    <source>
        <strain evidence="11">S27</strain>
    </source>
</reference>
<dbReference type="PANTHER" id="PTHR43297">
    <property type="entry name" value="OLIGOPEPTIDE TRANSPORT ATP-BINDING PROTEIN APPD"/>
    <property type="match status" value="1"/>
</dbReference>
<keyword evidence="8" id="KW-1278">Translocase</keyword>
<accession>A0A939MNU4</accession>
<dbReference type="SUPFAM" id="SSF52540">
    <property type="entry name" value="P-loop containing nucleoside triphosphate hydrolases"/>
    <property type="match status" value="1"/>
</dbReference>
<name>A0A939MNU4_9MICO</name>
<dbReference type="PROSITE" id="PS00211">
    <property type="entry name" value="ABC_TRANSPORTER_1"/>
    <property type="match status" value="1"/>
</dbReference>
<keyword evidence="12" id="KW-1185">Reference proteome</keyword>
<dbReference type="PANTHER" id="PTHR43297:SF14">
    <property type="entry name" value="ATPASE AAA-TYPE CORE DOMAIN-CONTAINING PROTEIN"/>
    <property type="match status" value="1"/>
</dbReference>
<keyword evidence="9" id="KW-0472">Membrane</keyword>
<organism evidence="11 12">
    <name type="scientific">Leucobacter weissii</name>
    <dbReference type="NCBI Taxonomy" id="1983706"/>
    <lineage>
        <taxon>Bacteria</taxon>
        <taxon>Bacillati</taxon>
        <taxon>Actinomycetota</taxon>
        <taxon>Actinomycetes</taxon>
        <taxon>Micrococcales</taxon>
        <taxon>Microbacteriaceae</taxon>
        <taxon>Leucobacter</taxon>
    </lineage>
</organism>
<evidence type="ECO:0000256" key="7">
    <source>
        <dbReference type="ARBA" id="ARBA00022840"/>
    </source>
</evidence>
<dbReference type="InterPro" id="IPR003439">
    <property type="entry name" value="ABC_transporter-like_ATP-bd"/>
</dbReference>
<feature type="domain" description="ABC transporter" evidence="10">
    <location>
        <begin position="13"/>
        <end position="260"/>
    </location>
</feature>
<dbReference type="InterPro" id="IPR027417">
    <property type="entry name" value="P-loop_NTPase"/>
</dbReference>
<dbReference type="InterPro" id="IPR003593">
    <property type="entry name" value="AAA+_ATPase"/>
</dbReference>
<evidence type="ECO:0000256" key="2">
    <source>
        <dbReference type="ARBA" id="ARBA00005417"/>
    </source>
</evidence>
<dbReference type="Pfam" id="PF00005">
    <property type="entry name" value="ABC_tran"/>
    <property type="match status" value="1"/>
</dbReference>
<evidence type="ECO:0000313" key="11">
    <source>
        <dbReference type="EMBL" id="MBO1900334.1"/>
    </source>
</evidence>
<dbReference type="InterPro" id="IPR013563">
    <property type="entry name" value="Oligopep_ABC_C"/>
</dbReference>
<keyword evidence="6" id="KW-0547">Nucleotide-binding</keyword>
<dbReference type="RefSeq" id="WP_208094983.1">
    <property type="nucleotide sequence ID" value="NZ_JAGDYM010000001.1"/>
</dbReference>
<keyword evidence="5" id="KW-0997">Cell inner membrane</keyword>
<gene>
    <name evidence="11" type="ORF">J4H92_00030</name>
</gene>
<dbReference type="InterPro" id="IPR050388">
    <property type="entry name" value="ABC_Ni/Peptide_Import"/>
</dbReference>
<keyword evidence="3" id="KW-0813">Transport</keyword>
<dbReference type="SMART" id="SM00382">
    <property type="entry name" value="AAA"/>
    <property type="match status" value="1"/>
</dbReference>
<dbReference type="GO" id="GO:0005524">
    <property type="term" value="F:ATP binding"/>
    <property type="evidence" value="ECO:0007669"/>
    <property type="project" value="UniProtKB-KW"/>
</dbReference>
<evidence type="ECO:0000256" key="9">
    <source>
        <dbReference type="ARBA" id="ARBA00023136"/>
    </source>
</evidence>
<dbReference type="Gene3D" id="3.40.50.300">
    <property type="entry name" value="P-loop containing nucleotide triphosphate hydrolases"/>
    <property type="match status" value="1"/>
</dbReference>
<dbReference type="EMBL" id="JAGDYM010000001">
    <property type="protein sequence ID" value="MBO1900334.1"/>
    <property type="molecule type" value="Genomic_DNA"/>
</dbReference>
<evidence type="ECO:0000256" key="8">
    <source>
        <dbReference type="ARBA" id="ARBA00022967"/>
    </source>
</evidence>
<dbReference type="InterPro" id="IPR017871">
    <property type="entry name" value="ABC_transporter-like_CS"/>
</dbReference>
<keyword evidence="7 11" id="KW-0067">ATP-binding</keyword>
<dbReference type="GO" id="GO:0005886">
    <property type="term" value="C:plasma membrane"/>
    <property type="evidence" value="ECO:0007669"/>
    <property type="project" value="UniProtKB-SubCell"/>
</dbReference>
<evidence type="ECO:0000256" key="3">
    <source>
        <dbReference type="ARBA" id="ARBA00022448"/>
    </source>
</evidence>
<dbReference type="CDD" id="cd03257">
    <property type="entry name" value="ABC_NikE_OppD_transporters"/>
    <property type="match status" value="1"/>
</dbReference>
<evidence type="ECO:0000256" key="5">
    <source>
        <dbReference type="ARBA" id="ARBA00022519"/>
    </source>
</evidence>
<dbReference type="PROSITE" id="PS50893">
    <property type="entry name" value="ABC_TRANSPORTER_2"/>
    <property type="match status" value="1"/>
</dbReference>